<keyword evidence="2" id="KW-1185">Reference proteome</keyword>
<sequence length="100" mass="11122">MVDWLVEAEILVLLLNESAIESEIEVEVLLEAGASEADLEAEAVKELASESEYEAIIDFLFEASKGLSQEGSSSFWLDDLETLKETELYPLKEILLSIID</sequence>
<proteinExistence type="predicted"/>
<accession>A0ABY5BW01</accession>
<evidence type="ECO:0000313" key="1">
    <source>
        <dbReference type="EMBL" id="USS90015.1"/>
    </source>
</evidence>
<gene>
    <name evidence="1" type="ORF">M3M37_03935</name>
</gene>
<dbReference type="Proteomes" id="UP001056164">
    <property type="component" value="Chromosome"/>
</dbReference>
<organism evidence="1 2">
    <name type="scientific">Fructilactobacillus carniphilus</name>
    <dbReference type="NCBI Taxonomy" id="2940297"/>
    <lineage>
        <taxon>Bacteria</taxon>
        <taxon>Bacillati</taxon>
        <taxon>Bacillota</taxon>
        <taxon>Bacilli</taxon>
        <taxon>Lactobacillales</taxon>
        <taxon>Lactobacillaceae</taxon>
        <taxon>Fructilactobacillus</taxon>
    </lineage>
</organism>
<dbReference type="EMBL" id="CP097121">
    <property type="protein sequence ID" value="USS90015.1"/>
    <property type="molecule type" value="Genomic_DNA"/>
</dbReference>
<name>A0ABY5BW01_9LACO</name>
<protein>
    <submittedName>
        <fullName evidence="1">Uncharacterized protein</fullName>
    </submittedName>
</protein>
<evidence type="ECO:0000313" key="2">
    <source>
        <dbReference type="Proteomes" id="UP001056164"/>
    </source>
</evidence>
<dbReference type="RefSeq" id="WP_252794275.1">
    <property type="nucleotide sequence ID" value="NZ_CP097121.1"/>
</dbReference>
<reference evidence="1" key="1">
    <citation type="submission" date="2022-05" db="EMBL/GenBank/DDBJ databases">
        <authorList>
            <person name="Oliphant S.A."/>
            <person name="Watson-Haigh N.S."/>
            <person name="Sumby K.M."/>
            <person name="Gardner J.M."/>
            <person name="Jiranek V."/>
        </authorList>
    </citation>
    <scope>NUCLEOTIDE SEQUENCE</scope>
    <source>
        <strain evidence="1">KI4_A6</strain>
    </source>
</reference>